<name>A0ABM8P7G8_9BURK</name>
<dbReference type="EMBL" id="CAJHCQ010000024">
    <property type="protein sequence ID" value="CAD6558217.1"/>
    <property type="molecule type" value="Genomic_DNA"/>
</dbReference>
<evidence type="ECO:0000313" key="2">
    <source>
        <dbReference type="Proteomes" id="UP000656319"/>
    </source>
</evidence>
<sequence length="76" mass="7486">MDEVTQQNAAFVEEATAAGQCAAGASNPKELVSILRVGAAHPAPGLCRLGRCQVPIGAGLGCGTGLTRSAPVSAIP</sequence>
<comment type="caution">
    <text evidence="1">The sequence shown here is derived from an EMBL/GenBank/DDBJ whole genome shotgun (WGS) entry which is preliminary data.</text>
</comment>
<proteinExistence type="predicted"/>
<evidence type="ECO:0000313" key="1">
    <source>
        <dbReference type="EMBL" id="CAD6558217.1"/>
    </source>
</evidence>
<reference evidence="1 2" key="1">
    <citation type="submission" date="2020-10" db="EMBL/GenBank/DDBJ databases">
        <authorList>
            <person name="Peeters C."/>
        </authorList>
    </citation>
    <scope>NUCLEOTIDE SEQUENCE [LARGE SCALE GENOMIC DNA]</scope>
    <source>
        <strain evidence="1 2">LMG 27952</strain>
    </source>
</reference>
<keyword evidence="2" id="KW-1185">Reference proteome</keyword>
<protein>
    <submittedName>
        <fullName evidence="1">Uncharacterized protein</fullName>
    </submittedName>
</protein>
<gene>
    <name evidence="1" type="ORF">LMG27952_06583</name>
</gene>
<accession>A0ABM8P7G8</accession>
<organism evidence="1 2">
    <name type="scientific">Paraburkholderia hiiakae</name>
    <dbReference type="NCBI Taxonomy" id="1081782"/>
    <lineage>
        <taxon>Bacteria</taxon>
        <taxon>Pseudomonadati</taxon>
        <taxon>Pseudomonadota</taxon>
        <taxon>Betaproteobacteria</taxon>
        <taxon>Burkholderiales</taxon>
        <taxon>Burkholderiaceae</taxon>
        <taxon>Paraburkholderia</taxon>
    </lineage>
</organism>
<dbReference type="Proteomes" id="UP000656319">
    <property type="component" value="Unassembled WGS sequence"/>
</dbReference>